<dbReference type="KEGG" id="vg:77930276"/>
<dbReference type="EMBL" id="MK801729">
    <property type="protein sequence ID" value="QDF17982.1"/>
    <property type="molecule type" value="Genomic_DNA"/>
</dbReference>
<organism evidence="1 2">
    <name type="scientific">Gordonia phage Clark</name>
    <dbReference type="NCBI Taxonomy" id="2588133"/>
    <lineage>
        <taxon>Viruses</taxon>
        <taxon>Duplodnaviria</taxon>
        <taxon>Heunggongvirae</taxon>
        <taxon>Uroviricota</taxon>
        <taxon>Caudoviricetes</taxon>
        <taxon>Beenievirus</taxon>
        <taxon>Beenievirus clark</taxon>
    </lineage>
</organism>
<name>A0A4Y6EHN0_9CAUD</name>
<dbReference type="GeneID" id="77930276"/>
<proteinExistence type="predicted"/>
<gene>
    <name evidence="1" type="primary">33</name>
    <name evidence="1" type="ORF">SEA_CLARK_33</name>
</gene>
<protein>
    <submittedName>
        <fullName evidence="1">Uncharacterized protein</fullName>
    </submittedName>
</protein>
<dbReference type="Proteomes" id="UP000320867">
    <property type="component" value="Segment"/>
</dbReference>
<dbReference type="RefSeq" id="YP_010654428.1">
    <property type="nucleotide sequence ID" value="NC_070811.1"/>
</dbReference>
<evidence type="ECO:0000313" key="1">
    <source>
        <dbReference type="EMBL" id="QDF17982.1"/>
    </source>
</evidence>
<accession>A0A4Y6EHN0</accession>
<evidence type="ECO:0000313" key="2">
    <source>
        <dbReference type="Proteomes" id="UP000320867"/>
    </source>
</evidence>
<sequence length="75" mass="8330">MTDRDVLRAAAEDIRAVMRRQQAEMSQAADGGWAPPDPDLEALAVECDDVIYSQRREATDLTDRLAAVLGDDWEP</sequence>
<reference evidence="1 2" key="1">
    <citation type="submission" date="2019-04" db="EMBL/GenBank/DDBJ databases">
        <authorList>
            <person name="Wiafe-Kwakye C.S."/>
            <person name="Molloy S.D."/>
            <person name="Garlena R.A."/>
            <person name="Russell D.A."/>
            <person name="Pope W.H."/>
            <person name="Jacobs-Sera D."/>
            <person name="Hatfull G.F."/>
        </authorList>
    </citation>
    <scope>NUCLEOTIDE SEQUENCE [LARGE SCALE GENOMIC DNA]</scope>
</reference>
<keyword evidence="2" id="KW-1185">Reference proteome</keyword>